<dbReference type="EMBL" id="JASVEJ010000025">
    <property type="protein sequence ID" value="MDL5057152.1"/>
    <property type="molecule type" value="Genomic_DNA"/>
</dbReference>
<dbReference type="PIRSF" id="PIRSF018297">
    <property type="entry name" value="Doc"/>
    <property type="match status" value="1"/>
</dbReference>
<comment type="caution">
    <text evidence="2">The sequence shown here is derived from an EMBL/GenBank/DDBJ whole genome shotgun (WGS) entry which is preliminary data.</text>
</comment>
<organism evidence="2 3">
    <name type="scientific">Geitlerinema calcuttense NRMC-F 0142</name>
    <dbReference type="NCBI Taxonomy" id="2922238"/>
    <lineage>
        <taxon>Bacteria</taxon>
        <taxon>Bacillati</taxon>
        <taxon>Cyanobacteriota</taxon>
        <taxon>Cyanophyceae</taxon>
        <taxon>Geitlerinematales</taxon>
        <taxon>Geitlerinemataceae</taxon>
        <taxon>Geitlerinema</taxon>
    </lineage>
</organism>
<dbReference type="RefSeq" id="WP_284474221.1">
    <property type="nucleotide sequence ID" value="NZ_JASVEJ010000025.1"/>
</dbReference>
<dbReference type="InterPro" id="IPR006440">
    <property type="entry name" value="Doc"/>
</dbReference>
<protein>
    <submittedName>
        <fullName evidence="2">Type II toxin-antitoxin system death-on-curing family toxin</fullName>
    </submittedName>
</protein>
<keyword evidence="3" id="KW-1185">Reference proteome</keyword>
<dbReference type="Proteomes" id="UP001230986">
    <property type="component" value="Unassembled WGS sequence"/>
</dbReference>
<evidence type="ECO:0000259" key="1">
    <source>
        <dbReference type="PROSITE" id="PS51459"/>
    </source>
</evidence>
<dbReference type="Gene3D" id="1.20.120.1870">
    <property type="entry name" value="Fic/DOC protein, Fido domain"/>
    <property type="match status" value="1"/>
</dbReference>
<dbReference type="InterPro" id="IPR036597">
    <property type="entry name" value="Fido-like_dom_sf"/>
</dbReference>
<dbReference type="PANTHER" id="PTHR39426:SF1">
    <property type="entry name" value="HOMOLOGY TO DEATH-ON-CURING PROTEIN OF PHAGE P1"/>
    <property type="match status" value="1"/>
</dbReference>
<proteinExistence type="predicted"/>
<dbReference type="NCBIfam" id="TIGR01550">
    <property type="entry name" value="DOC_P1"/>
    <property type="match status" value="1"/>
</dbReference>
<accession>A0ABT7LZZ7</accession>
<dbReference type="PANTHER" id="PTHR39426">
    <property type="entry name" value="HOMOLOGY TO DEATH-ON-CURING PROTEIN OF PHAGE P1"/>
    <property type="match status" value="1"/>
</dbReference>
<gene>
    <name evidence="2" type="ORF">QQ055_06685</name>
</gene>
<reference evidence="2 3" key="1">
    <citation type="submission" date="2023-06" db="EMBL/GenBank/DDBJ databases">
        <title>Whole genome sequence of Oscillatoria calcuttensis NRMC-F 0142.</title>
        <authorList>
            <person name="Shakena Fathima T."/>
            <person name="Muralitharan G."/>
            <person name="Thajuddin N."/>
        </authorList>
    </citation>
    <scope>NUCLEOTIDE SEQUENCE [LARGE SCALE GENOMIC DNA]</scope>
    <source>
        <strain evidence="2 3">NRMC-F 0142</strain>
    </source>
</reference>
<sequence length="118" mass="12944">MEIHRQLITEHGGTAGIRDSGLLSASLARPKNLFVYAKTVSLFDLAAAYAYGLAKNHAFVDGNKRIALAIIDVFLRLNGYELIAPESEAVIKIINLVEGIDNQESICDWIQSNSQKLT</sequence>
<feature type="domain" description="Fido" evidence="1">
    <location>
        <begin position="1"/>
        <end position="112"/>
    </location>
</feature>
<dbReference type="InterPro" id="IPR053737">
    <property type="entry name" value="Type_II_TA_Toxin"/>
</dbReference>
<dbReference type="SUPFAM" id="SSF140931">
    <property type="entry name" value="Fic-like"/>
    <property type="match status" value="1"/>
</dbReference>
<evidence type="ECO:0000313" key="2">
    <source>
        <dbReference type="EMBL" id="MDL5057152.1"/>
    </source>
</evidence>
<dbReference type="PROSITE" id="PS51459">
    <property type="entry name" value="FIDO"/>
    <property type="match status" value="1"/>
</dbReference>
<evidence type="ECO:0000313" key="3">
    <source>
        <dbReference type="Proteomes" id="UP001230986"/>
    </source>
</evidence>
<dbReference type="InterPro" id="IPR003812">
    <property type="entry name" value="Fido"/>
</dbReference>
<name>A0ABT7LZZ7_9CYAN</name>
<dbReference type="Pfam" id="PF02661">
    <property type="entry name" value="Fic"/>
    <property type="match status" value="1"/>
</dbReference>